<name>A0ABN7V7K9_GIGMA</name>
<reference evidence="2 3" key="1">
    <citation type="submission" date="2021-06" db="EMBL/GenBank/DDBJ databases">
        <authorList>
            <person name="Kallberg Y."/>
            <person name="Tangrot J."/>
            <person name="Rosling A."/>
        </authorList>
    </citation>
    <scope>NUCLEOTIDE SEQUENCE [LARGE SCALE GENOMIC DNA]</scope>
    <source>
        <strain evidence="2 3">120-4 pot B 10/14</strain>
    </source>
</reference>
<evidence type="ECO:0000313" key="2">
    <source>
        <dbReference type="EMBL" id="CAG8734202.1"/>
    </source>
</evidence>
<comment type="caution">
    <text evidence="2">The sequence shown here is derived from an EMBL/GenBank/DDBJ whole genome shotgun (WGS) entry which is preliminary data.</text>
</comment>
<sequence length="169" mass="19528">MLHPTNLKQRSKKASEAKKRKNSINIIENSDDSDNASYDEVVENNDATGIIKRLQEIQSVLKKEKALFAFDNATSHATFLHDALITKHINLSSTRKQEKMCSISYFRDGKKHNQVMVFLSDYYIPELCNEAKELKKVLTERGLWPEKELRLKEVQELMSQQLDFLAQKG</sequence>
<protein>
    <submittedName>
        <fullName evidence="2">28961_t:CDS:1</fullName>
    </submittedName>
</protein>
<keyword evidence="3" id="KW-1185">Reference proteome</keyword>
<dbReference type="Proteomes" id="UP000789901">
    <property type="component" value="Unassembled WGS sequence"/>
</dbReference>
<proteinExistence type="predicted"/>
<dbReference type="EMBL" id="CAJVQB010009837">
    <property type="protein sequence ID" value="CAG8734202.1"/>
    <property type="molecule type" value="Genomic_DNA"/>
</dbReference>
<feature type="region of interest" description="Disordered" evidence="1">
    <location>
        <begin position="1"/>
        <end position="38"/>
    </location>
</feature>
<evidence type="ECO:0000313" key="3">
    <source>
        <dbReference type="Proteomes" id="UP000789901"/>
    </source>
</evidence>
<organism evidence="2 3">
    <name type="scientific">Gigaspora margarita</name>
    <dbReference type="NCBI Taxonomy" id="4874"/>
    <lineage>
        <taxon>Eukaryota</taxon>
        <taxon>Fungi</taxon>
        <taxon>Fungi incertae sedis</taxon>
        <taxon>Mucoromycota</taxon>
        <taxon>Glomeromycotina</taxon>
        <taxon>Glomeromycetes</taxon>
        <taxon>Diversisporales</taxon>
        <taxon>Gigasporaceae</taxon>
        <taxon>Gigaspora</taxon>
    </lineage>
</organism>
<accession>A0ABN7V7K9</accession>
<evidence type="ECO:0000256" key="1">
    <source>
        <dbReference type="SAM" id="MobiDB-lite"/>
    </source>
</evidence>
<gene>
    <name evidence="2" type="ORF">GMARGA_LOCUS14687</name>
</gene>